<dbReference type="RefSeq" id="WP_041088415.1">
    <property type="nucleotide sequence ID" value="NZ_JXRP01000017.1"/>
</dbReference>
<dbReference type="CDD" id="cd00254">
    <property type="entry name" value="LT-like"/>
    <property type="match status" value="1"/>
</dbReference>
<dbReference type="GO" id="GO:0016020">
    <property type="term" value="C:membrane"/>
    <property type="evidence" value="ECO:0007669"/>
    <property type="project" value="InterPro"/>
</dbReference>
<comment type="similarity">
    <text evidence="1">Belongs to the transglycosylase Slt family.</text>
</comment>
<dbReference type="GO" id="GO:0000270">
    <property type="term" value="P:peptidoglycan metabolic process"/>
    <property type="evidence" value="ECO:0007669"/>
    <property type="project" value="InterPro"/>
</dbReference>
<proteinExistence type="inferred from homology"/>
<dbReference type="GO" id="GO:0008933">
    <property type="term" value="F:peptidoglycan lytic transglycosylase activity"/>
    <property type="evidence" value="ECO:0007669"/>
    <property type="project" value="InterPro"/>
</dbReference>
<dbReference type="EMBL" id="JXRP01000017">
    <property type="protein sequence ID" value="KIL45702.1"/>
    <property type="molecule type" value="Genomic_DNA"/>
</dbReference>
<reference evidence="3 4" key="1">
    <citation type="submission" date="2015-01" db="EMBL/GenBank/DDBJ databases">
        <title>Genome sequencing of Jeotgalibacillus soli.</title>
        <authorList>
            <person name="Goh K.M."/>
            <person name="Chan K.-G."/>
            <person name="Yaakop A.S."/>
            <person name="Ee R."/>
            <person name="Gan H.M."/>
            <person name="Chan C.S."/>
        </authorList>
    </citation>
    <scope>NUCLEOTIDE SEQUENCE [LARGE SCALE GENOMIC DNA]</scope>
    <source>
        <strain evidence="3 4">P9</strain>
    </source>
</reference>
<dbReference type="PANTHER" id="PTHR37423">
    <property type="entry name" value="SOLUBLE LYTIC MUREIN TRANSGLYCOSYLASE-RELATED"/>
    <property type="match status" value="1"/>
</dbReference>
<protein>
    <recommendedName>
        <fullName evidence="2">Transglycosylase SLT domain-containing protein</fullName>
    </recommendedName>
</protein>
<dbReference type="PROSITE" id="PS00922">
    <property type="entry name" value="TRANSGLYCOSYLASE"/>
    <property type="match status" value="1"/>
</dbReference>
<dbReference type="OrthoDB" id="9815002at2"/>
<evidence type="ECO:0000313" key="4">
    <source>
        <dbReference type="Proteomes" id="UP000031938"/>
    </source>
</evidence>
<dbReference type="InterPro" id="IPR000189">
    <property type="entry name" value="Transglyc_AS"/>
</dbReference>
<dbReference type="Pfam" id="PF01464">
    <property type="entry name" value="SLT"/>
    <property type="match status" value="1"/>
</dbReference>
<evidence type="ECO:0000256" key="1">
    <source>
        <dbReference type="ARBA" id="ARBA00007734"/>
    </source>
</evidence>
<name>A0A0C2V9R7_9BACL</name>
<dbReference type="InterPro" id="IPR023346">
    <property type="entry name" value="Lysozyme-like_dom_sf"/>
</dbReference>
<feature type="domain" description="Transglycosylase SLT" evidence="2">
    <location>
        <begin position="113"/>
        <end position="219"/>
    </location>
</feature>
<accession>A0A0C2V9R7</accession>
<dbReference type="InterPro" id="IPR008258">
    <property type="entry name" value="Transglycosylase_SLT_dom_1"/>
</dbReference>
<comment type="caution">
    <text evidence="3">The sequence shown here is derived from an EMBL/GenBank/DDBJ whole genome shotgun (WGS) entry which is preliminary data.</text>
</comment>
<evidence type="ECO:0000259" key="2">
    <source>
        <dbReference type="Pfam" id="PF01464"/>
    </source>
</evidence>
<dbReference type="AlphaFoldDB" id="A0A0C2V9R7"/>
<keyword evidence="4" id="KW-1185">Reference proteome</keyword>
<evidence type="ECO:0000313" key="3">
    <source>
        <dbReference type="EMBL" id="KIL45702.1"/>
    </source>
</evidence>
<dbReference type="Gene3D" id="1.10.530.10">
    <property type="match status" value="1"/>
</dbReference>
<dbReference type="PATRIC" id="fig|889306.3.peg.2068"/>
<gene>
    <name evidence="3" type="ORF">KP78_20510</name>
</gene>
<sequence>MNVDSLKMLMEIQTLYGLGSSQQASSNSNQSDLFSQMMQEILQTLPQSNQLGAVASFLNDKTTPSVSLRGNLLPNSQPQQTVNSSISKLMAASSNTTASTNTSSGDSSIDSIISRAAATNNVPEGLIRSVIKHESNFDPSAVSHAGASGLMQLMPGTAKWLGVKDIFDPEENVYAGARYLRDMLNRYNDNPELALAAYNAGPGNVDKYGGIPPFKETTNYVKKVMNSYLG</sequence>
<dbReference type="STRING" id="889306.KP78_20510"/>
<dbReference type="PANTHER" id="PTHR37423:SF2">
    <property type="entry name" value="MEMBRANE-BOUND LYTIC MUREIN TRANSGLYCOSYLASE C"/>
    <property type="match status" value="1"/>
</dbReference>
<dbReference type="SUPFAM" id="SSF53955">
    <property type="entry name" value="Lysozyme-like"/>
    <property type="match status" value="1"/>
</dbReference>
<organism evidence="3 4">
    <name type="scientific">Jeotgalibacillus soli</name>
    <dbReference type="NCBI Taxonomy" id="889306"/>
    <lineage>
        <taxon>Bacteria</taxon>
        <taxon>Bacillati</taxon>
        <taxon>Bacillota</taxon>
        <taxon>Bacilli</taxon>
        <taxon>Bacillales</taxon>
        <taxon>Caryophanaceae</taxon>
        <taxon>Jeotgalibacillus</taxon>
    </lineage>
</organism>
<dbReference type="Proteomes" id="UP000031938">
    <property type="component" value="Unassembled WGS sequence"/>
</dbReference>